<feature type="chain" id="PRO_5012180047" description="LysM domain-containing protein" evidence="5">
    <location>
        <begin position="21"/>
        <end position="426"/>
    </location>
</feature>
<feature type="signal peptide" evidence="5">
    <location>
        <begin position="1"/>
        <end position="20"/>
    </location>
</feature>
<feature type="domain" description="LysM" evidence="6">
    <location>
        <begin position="213"/>
        <end position="259"/>
    </location>
</feature>
<dbReference type="InterPro" id="IPR018392">
    <property type="entry name" value="LysM"/>
</dbReference>
<sequence length="426" mass="45822">MVGKSNAVLIALLGVSGALAGRAKSRRDETPQFEYDPDTSPYCSWWWDNDGSLLCEDIPSLWGITLEDFLRWNPSVTESCDNYLADHSYCVEAFDEPPPTTTDEPPTTTTTPGAPGPTQPGQIETCNRWDNVESGDSCQTFIDKYPGVTLQKLVEWNSGIGDQCQLLWLDYYICTGVTDWTPSGTITDTPPTATNGIPTPSPTQPGMVENCDAFHKVESGDQCGVIAQQYGISLSQFVEYNPGVNADCSGLWLDYYVCVSIIGVGPDPTITTTTTTTPTNGIPTPTPVQPGMVTNCDEFHKVSSGDTCAMITQTNGISLSQFYSWNPNVGSDCSGIWLDYYVCVSIVGHDPTPTTTQGNGVATPTPIQAGMTTKCDKFHMVGSGDECGTIASNAGISLSDFYAWNAGVGSSCETLWLGYYVCISLL</sequence>
<feature type="compositionally biased region" description="Low complexity" evidence="4">
    <location>
        <begin position="101"/>
        <end position="113"/>
    </location>
</feature>
<feature type="domain" description="LysM" evidence="6">
    <location>
        <begin position="377"/>
        <end position="423"/>
    </location>
</feature>
<accession>A0A2B7Z1W0</accession>
<feature type="region of interest" description="Disordered" evidence="4">
    <location>
        <begin position="94"/>
        <end position="121"/>
    </location>
</feature>
<proteinExistence type="predicted"/>
<protein>
    <recommendedName>
        <fullName evidence="6">LysM domain-containing protein</fullName>
    </recommendedName>
</protein>
<evidence type="ECO:0000256" key="1">
    <source>
        <dbReference type="ARBA" id="ARBA00022669"/>
    </source>
</evidence>
<dbReference type="PANTHER" id="PTHR34997:SF2">
    <property type="entry name" value="LYSM DOMAIN-CONTAINING PROTEIN-RELATED"/>
    <property type="match status" value="1"/>
</dbReference>
<evidence type="ECO:0000256" key="3">
    <source>
        <dbReference type="ARBA" id="ARBA00023026"/>
    </source>
</evidence>
<dbReference type="InterPro" id="IPR036779">
    <property type="entry name" value="LysM_dom_sf"/>
</dbReference>
<keyword evidence="8" id="KW-1185">Reference proteome</keyword>
<gene>
    <name evidence="7" type="ORF">AJ80_01180</name>
</gene>
<comment type="caution">
    <text evidence="7">The sequence shown here is derived from an EMBL/GenBank/DDBJ whole genome shotgun (WGS) entry which is preliminary data.</text>
</comment>
<evidence type="ECO:0000256" key="2">
    <source>
        <dbReference type="ARBA" id="ARBA00022729"/>
    </source>
</evidence>
<dbReference type="Proteomes" id="UP000224634">
    <property type="component" value="Unassembled WGS sequence"/>
</dbReference>
<dbReference type="EMBL" id="PDNA01000009">
    <property type="protein sequence ID" value="PGH27223.1"/>
    <property type="molecule type" value="Genomic_DNA"/>
</dbReference>
<reference evidence="7 8" key="1">
    <citation type="submission" date="2017-10" db="EMBL/GenBank/DDBJ databases">
        <title>Comparative genomics in systemic dimorphic fungi from Ajellomycetaceae.</title>
        <authorList>
            <person name="Munoz J.F."/>
            <person name="Mcewen J.G."/>
            <person name="Clay O.K."/>
            <person name="Cuomo C.A."/>
        </authorList>
    </citation>
    <scope>NUCLEOTIDE SEQUENCE [LARGE SCALE GENOMIC DNA]</scope>
    <source>
        <strain evidence="7 8">UAMH7299</strain>
    </source>
</reference>
<keyword evidence="3" id="KW-0843">Virulence</keyword>
<dbReference type="STRING" id="1447883.A0A2B7Z1W0"/>
<evidence type="ECO:0000313" key="8">
    <source>
        <dbReference type="Proteomes" id="UP000224634"/>
    </source>
</evidence>
<dbReference type="PROSITE" id="PS51782">
    <property type="entry name" value="LYSM"/>
    <property type="match status" value="4"/>
</dbReference>
<evidence type="ECO:0000256" key="4">
    <source>
        <dbReference type="SAM" id="MobiDB-lite"/>
    </source>
</evidence>
<feature type="domain" description="LysM" evidence="6">
    <location>
        <begin position="128"/>
        <end position="175"/>
    </location>
</feature>
<name>A0A2B7Z1W0_POLH7</name>
<dbReference type="AlphaFoldDB" id="A0A2B7Z1W0"/>
<dbReference type="Gene3D" id="3.10.350.10">
    <property type="entry name" value="LysM domain"/>
    <property type="match status" value="5"/>
</dbReference>
<dbReference type="SMART" id="SM00257">
    <property type="entry name" value="LysM"/>
    <property type="match status" value="3"/>
</dbReference>
<evidence type="ECO:0000313" key="7">
    <source>
        <dbReference type="EMBL" id="PGH27223.1"/>
    </source>
</evidence>
<dbReference type="PANTHER" id="PTHR34997">
    <property type="entry name" value="AM15"/>
    <property type="match status" value="1"/>
</dbReference>
<feature type="domain" description="LysM" evidence="6">
    <location>
        <begin position="298"/>
        <end position="344"/>
    </location>
</feature>
<dbReference type="CDD" id="cd00118">
    <property type="entry name" value="LysM"/>
    <property type="match status" value="4"/>
</dbReference>
<dbReference type="SUPFAM" id="SSF54106">
    <property type="entry name" value="LysM domain"/>
    <property type="match status" value="3"/>
</dbReference>
<keyword evidence="2 5" id="KW-0732">Signal</keyword>
<organism evidence="7 8">
    <name type="scientific">Polytolypa hystricis (strain UAMH7299)</name>
    <dbReference type="NCBI Taxonomy" id="1447883"/>
    <lineage>
        <taxon>Eukaryota</taxon>
        <taxon>Fungi</taxon>
        <taxon>Dikarya</taxon>
        <taxon>Ascomycota</taxon>
        <taxon>Pezizomycotina</taxon>
        <taxon>Eurotiomycetes</taxon>
        <taxon>Eurotiomycetidae</taxon>
        <taxon>Onygenales</taxon>
        <taxon>Onygenales incertae sedis</taxon>
        <taxon>Polytolypa</taxon>
    </lineage>
</organism>
<evidence type="ECO:0000259" key="6">
    <source>
        <dbReference type="PROSITE" id="PS51782"/>
    </source>
</evidence>
<keyword evidence="1" id="KW-0147">Chitin-binding</keyword>
<dbReference type="Pfam" id="PF01476">
    <property type="entry name" value="LysM"/>
    <property type="match status" value="4"/>
</dbReference>
<dbReference type="InterPro" id="IPR052210">
    <property type="entry name" value="LysM1-like"/>
</dbReference>
<dbReference type="OrthoDB" id="5985073at2759"/>
<evidence type="ECO:0000256" key="5">
    <source>
        <dbReference type="SAM" id="SignalP"/>
    </source>
</evidence>
<dbReference type="GO" id="GO:0008061">
    <property type="term" value="F:chitin binding"/>
    <property type="evidence" value="ECO:0007669"/>
    <property type="project" value="UniProtKB-KW"/>
</dbReference>